<dbReference type="AlphaFoldDB" id="A0A914C2G6"/>
<evidence type="ECO:0000313" key="2">
    <source>
        <dbReference type="Proteomes" id="UP000887540"/>
    </source>
</evidence>
<sequence length="460" mass="51950">MDMKASSEDYRNKLEGLSWNDLRKEVKSAGIPAKGNRDVLTEKLVMHYLGTPNSKLDADFAATSTNNNAELELIMAEPVKSHKSTFELNTNEIANIHQVELKDDVVDKIDELVEQEFMEGTDGDIDQKNVTCSSYIVDKVNATFTISKCEDEMNDAEQLNISSETFTIEKSASELDMQRLSETRENFEGIEEMDQDDLLNNSNETYTVEEKENDLKTSVSDCDINTALSLESKAELSGEKKGRWFASSPQKRGDLTEHFAKIHTNLYNAMPTLEAERNKLQQRHMEHQASTSERIQRLATPKQVRSCTRLARADVNHNIFNPGSIPPPDPKTLNFNFGDVPVADIAKVQKPLMPSLSAGPSRIPIKKSRSSDMLRVDVKKRTMNEAKAKSRQIQKVIPATIPEMTPRLEILATPRRLAPNNGRVSTPFKPYTGKFEFVDTTKMTDREFEAYQARSKTPRK</sequence>
<dbReference type="InterPro" id="IPR003034">
    <property type="entry name" value="SAP_dom"/>
</dbReference>
<accession>A0A914C2G6</accession>
<dbReference type="Proteomes" id="UP000887540">
    <property type="component" value="Unplaced"/>
</dbReference>
<name>A0A914C2G6_9BILA</name>
<dbReference type="PROSITE" id="PS50800">
    <property type="entry name" value="SAP"/>
    <property type="match status" value="1"/>
</dbReference>
<evidence type="ECO:0000259" key="1">
    <source>
        <dbReference type="PROSITE" id="PS50800"/>
    </source>
</evidence>
<feature type="domain" description="SAP" evidence="1">
    <location>
        <begin position="14"/>
        <end position="48"/>
    </location>
</feature>
<protein>
    <submittedName>
        <fullName evidence="3">SAP domain-containing protein</fullName>
    </submittedName>
</protein>
<evidence type="ECO:0000313" key="3">
    <source>
        <dbReference type="WBParaSite" id="ACRNAN_Path_1524.g5952.t1"/>
    </source>
</evidence>
<reference evidence="3" key="1">
    <citation type="submission" date="2022-11" db="UniProtKB">
        <authorList>
            <consortium name="WormBaseParasite"/>
        </authorList>
    </citation>
    <scope>IDENTIFICATION</scope>
</reference>
<organism evidence="2 3">
    <name type="scientific">Acrobeloides nanus</name>
    <dbReference type="NCBI Taxonomy" id="290746"/>
    <lineage>
        <taxon>Eukaryota</taxon>
        <taxon>Metazoa</taxon>
        <taxon>Ecdysozoa</taxon>
        <taxon>Nematoda</taxon>
        <taxon>Chromadorea</taxon>
        <taxon>Rhabditida</taxon>
        <taxon>Tylenchina</taxon>
        <taxon>Cephalobomorpha</taxon>
        <taxon>Cephaloboidea</taxon>
        <taxon>Cephalobidae</taxon>
        <taxon>Acrobeloides</taxon>
    </lineage>
</organism>
<dbReference type="WBParaSite" id="ACRNAN_Path_1524.g5952.t1">
    <property type="protein sequence ID" value="ACRNAN_Path_1524.g5952.t1"/>
    <property type="gene ID" value="ACRNAN_Path_1524.g5952"/>
</dbReference>
<proteinExistence type="predicted"/>
<keyword evidence="2" id="KW-1185">Reference proteome</keyword>